<dbReference type="GO" id="GO:0030973">
    <property type="term" value="F:molybdate ion binding"/>
    <property type="evidence" value="ECO:0007669"/>
    <property type="project" value="TreeGrafter"/>
</dbReference>
<evidence type="ECO:0000313" key="2">
    <source>
        <dbReference type="EMBL" id="QKF79707.1"/>
    </source>
</evidence>
<dbReference type="AlphaFoldDB" id="A0A7L5IKS0"/>
<dbReference type="InterPro" id="IPR050682">
    <property type="entry name" value="ModA/WtpA"/>
</dbReference>
<keyword evidence="1" id="KW-0732">Signal</keyword>
<gene>
    <name evidence="2" type="ORF">CARM_0794</name>
</gene>
<accession>A0A7L5IKS0</accession>
<dbReference type="GO" id="GO:0015689">
    <property type="term" value="P:molybdate ion transport"/>
    <property type="evidence" value="ECO:0007669"/>
    <property type="project" value="TreeGrafter"/>
</dbReference>
<evidence type="ECO:0000313" key="3">
    <source>
        <dbReference type="Proteomes" id="UP000509246"/>
    </source>
</evidence>
<name>A0A7L5IKS0_9BACT</name>
<dbReference type="Proteomes" id="UP000509246">
    <property type="component" value="Chromosome"/>
</dbReference>
<feature type="chain" id="PRO_5029741859" evidence="1">
    <location>
        <begin position="18"/>
        <end position="247"/>
    </location>
</feature>
<dbReference type="EMBL" id="CP053825">
    <property type="protein sequence ID" value="QKF79707.1"/>
    <property type="molecule type" value="Genomic_DNA"/>
</dbReference>
<dbReference type="SUPFAM" id="SSF53850">
    <property type="entry name" value="Periplasmic binding protein-like II"/>
    <property type="match status" value="1"/>
</dbReference>
<reference evidence="2 3" key="1">
    <citation type="submission" date="2020-05" db="EMBL/GenBank/DDBJ databases">
        <title>Complete genome sequencing of Campylobacter and Arcobacter type strains.</title>
        <authorList>
            <person name="Miller W.G."/>
            <person name="Yee E."/>
        </authorList>
    </citation>
    <scope>NUCLEOTIDE SEQUENCE [LARGE SCALE GENOMIC DNA]</scope>
    <source>
        <strain evidence="2 3">CCUG 73571</strain>
    </source>
</reference>
<feature type="signal peptide" evidence="1">
    <location>
        <begin position="1"/>
        <end position="17"/>
    </location>
</feature>
<dbReference type="CDD" id="cd13519">
    <property type="entry name" value="PBP2_PEB3_AcfC"/>
    <property type="match status" value="1"/>
</dbReference>
<keyword evidence="3" id="KW-1185">Reference proteome</keyword>
<evidence type="ECO:0000256" key="1">
    <source>
        <dbReference type="SAM" id="SignalP"/>
    </source>
</evidence>
<dbReference type="GeneID" id="56586532"/>
<dbReference type="RefSeq" id="WP_139425224.1">
    <property type="nucleotide sequence ID" value="NZ_CBCSFY010000017.1"/>
</dbReference>
<proteinExistence type="predicted"/>
<organism evidence="2 3">
    <name type="scientific">Campylobacter armoricus</name>
    <dbReference type="NCBI Taxonomy" id="2505970"/>
    <lineage>
        <taxon>Bacteria</taxon>
        <taxon>Pseudomonadati</taxon>
        <taxon>Campylobacterota</taxon>
        <taxon>Epsilonproteobacteria</taxon>
        <taxon>Campylobacterales</taxon>
        <taxon>Campylobacteraceae</taxon>
        <taxon>Campylobacter</taxon>
    </lineage>
</organism>
<dbReference type="KEGG" id="carm:CARM_0794"/>
<dbReference type="PANTHER" id="PTHR30632">
    <property type="entry name" value="MOLYBDATE-BINDING PERIPLASMIC PROTEIN"/>
    <property type="match status" value="1"/>
</dbReference>
<protein>
    <submittedName>
        <fullName evidence="2">Major antigenic peptide PEB2</fullName>
    </submittedName>
</protein>
<dbReference type="Pfam" id="PF13531">
    <property type="entry name" value="SBP_bac_11"/>
    <property type="match status" value="1"/>
</dbReference>
<sequence>MKKFLFLSLFTAVALNAEILVYGPGGPAPVLKELAKQFEAKSGEKIIINAGPTPKWIKQAKIDADIIFSGNSSMMDGFIKMLPNQIKVEDIQVLNARGSGMIVRANNPKKIKKFEDILKDGVKVMVVDGAGQVGLYEDMALKTGKAENLEKLRKNIVVYAKNSKAAVDEWKNNQNIDVLIIWTHWIKAVGEKDNKFINADKNSIIYRAAEIAPTQKGVKNPKVAEFIQFIQSKEAQKVWKKEGWLGR</sequence>
<dbReference type="PANTHER" id="PTHR30632:SF0">
    <property type="entry name" value="SULFATE-BINDING PROTEIN"/>
    <property type="match status" value="1"/>
</dbReference>
<dbReference type="Gene3D" id="3.40.190.10">
    <property type="entry name" value="Periplasmic binding protein-like II"/>
    <property type="match status" value="2"/>
</dbReference>